<dbReference type="RefSeq" id="WP_093665962.1">
    <property type="nucleotide sequence ID" value="NZ_FOCF01000005.1"/>
</dbReference>
<dbReference type="STRING" id="1166340.SAMN05192583_2440"/>
<gene>
    <name evidence="1" type="ORF">SAMN05192583_2440</name>
</gene>
<reference evidence="2" key="1">
    <citation type="submission" date="2016-10" db="EMBL/GenBank/DDBJ databases">
        <authorList>
            <person name="Varghese N."/>
            <person name="Submissions S."/>
        </authorList>
    </citation>
    <scope>NUCLEOTIDE SEQUENCE [LARGE SCALE GENOMIC DNA]</scope>
    <source>
        <strain evidence="2">S6-262</strain>
    </source>
</reference>
<dbReference type="AlphaFoldDB" id="A0A1H8F753"/>
<dbReference type="Proteomes" id="UP000199206">
    <property type="component" value="Unassembled WGS sequence"/>
</dbReference>
<dbReference type="EMBL" id="FOCF01000005">
    <property type="protein sequence ID" value="SEN27470.1"/>
    <property type="molecule type" value="Genomic_DNA"/>
</dbReference>
<dbReference type="OrthoDB" id="7473760at2"/>
<proteinExistence type="predicted"/>
<evidence type="ECO:0000313" key="2">
    <source>
        <dbReference type="Proteomes" id="UP000199206"/>
    </source>
</evidence>
<organism evidence="1 2">
    <name type="scientific">Sphingomonas gellani</name>
    <dbReference type="NCBI Taxonomy" id="1166340"/>
    <lineage>
        <taxon>Bacteria</taxon>
        <taxon>Pseudomonadati</taxon>
        <taxon>Pseudomonadota</taxon>
        <taxon>Alphaproteobacteria</taxon>
        <taxon>Sphingomonadales</taxon>
        <taxon>Sphingomonadaceae</taxon>
        <taxon>Sphingomonas</taxon>
    </lineage>
</organism>
<keyword evidence="2" id="KW-1185">Reference proteome</keyword>
<protein>
    <submittedName>
        <fullName evidence="1">Uncharacterized protein</fullName>
    </submittedName>
</protein>
<sequence length="107" mass="11349">MMVQPVRGRDAVAQISRALVACAGRSGLAAHVEEASGRTWASATFVGTRVTITLVAPRAPTLGRWIADLPRADIPMRGQLLASLAIDRIEDDGASVRTDLTALVIEE</sequence>
<name>A0A1H8F753_9SPHN</name>
<accession>A0A1H8F753</accession>
<evidence type="ECO:0000313" key="1">
    <source>
        <dbReference type="EMBL" id="SEN27470.1"/>
    </source>
</evidence>